<dbReference type="Pfam" id="PF05069">
    <property type="entry name" value="Phage_tail_S"/>
    <property type="match status" value="1"/>
</dbReference>
<dbReference type="InterPro" id="IPR006522">
    <property type="entry name" value="Phage_virion_morphogenesis"/>
</dbReference>
<dbReference type="Proteomes" id="UP000271705">
    <property type="component" value="Unassembled WGS sequence"/>
</dbReference>
<proteinExistence type="predicted"/>
<organism evidence="1 2">
    <name type="scientific">Stenotrophomonas maltophilia</name>
    <name type="common">Pseudomonas maltophilia</name>
    <name type="synonym">Xanthomonas maltophilia</name>
    <dbReference type="NCBI Taxonomy" id="40324"/>
    <lineage>
        <taxon>Bacteria</taxon>
        <taxon>Pseudomonadati</taxon>
        <taxon>Pseudomonadota</taxon>
        <taxon>Gammaproteobacteria</taxon>
        <taxon>Lysobacterales</taxon>
        <taxon>Lysobacteraceae</taxon>
        <taxon>Stenotrophomonas</taxon>
        <taxon>Stenotrophomonas maltophilia group</taxon>
    </lineage>
</organism>
<name>A0A3S0KF85_STEMA</name>
<dbReference type="AlphaFoldDB" id="A0A3S0KF85"/>
<comment type="caution">
    <text evidence="1">The sequence shown here is derived from an EMBL/GenBank/DDBJ whole genome shotgun (WGS) entry which is preliminary data.</text>
</comment>
<evidence type="ECO:0000313" key="1">
    <source>
        <dbReference type="EMBL" id="RTQ89942.1"/>
    </source>
</evidence>
<dbReference type="EMBL" id="RXLZ01000019">
    <property type="protein sequence ID" value="RTQ89942.1"/>
    <property type="molecule type" value="Genomic_DNA"/>
</dbReference>
<protein>
    <submittedName>
        <fullName evidence="1">Phage virion morphogenesis protein</fullName>
    </submittedName>
</protein>
<feature type="non-terminal residue" evidence="1">
    <location>
        <position position="1"/>
    </location>
</feature>
<reference evidence="1 2" key="1">
    <citation type="submission" date="2018-12" db="EMBL/GenBank/DDBJ databases">
        <authorList>
            <person name="Kartti S."/>
            <person name="Manni A."/>
            <person name="Chemao El Fihri M.W."/>
            <person name="Laamarti M."/>
            <person name="Temsamani L."/>
            <person name="El Jamali J.E."/>
            <person name="Ouadghiri M."/>
            <person name="Ibrahimi A."/>
            <person name="Filati-Maltouf A."/>
        </authorList>
    </citation>
    <scope>NUCLEOTIDE SEQUENCE [LARGE SCALE GENOMIC DNA]</scope>
    <source>
        <strain evidence="1 2">MDMC339</strain>
    </source>
</reference>
<accession>A0A3S0KF85</accession>
<sequence>YTNTIAARPWLGVSREDEKELLDIAQDHVSGAFE</sequence>
<gene>
    <name evidence="1" type="ORF">EKL94_08575</name>
</gene>
<evidence type="ECO:0000313" key="2">
    <source>
        <dbReference type="Proteomes" id="UP000271705"/>
    </source>
</evidence>